<protein>
    <submittedName>
        <fullName evidence="1">Uncharacterized protein</fullName>
    </submittedName>
</protein>
<reference evidence="1 2" key="1">
    <citation type="submission" date="2018-06" db="EMBL/GenBank/DDBJ databases">
        <authorList>
            <consortium name="Pathogen Informatics"/>
            <person name="Doyle S."/>
        </authorList>
    </citation>
    <scope>NUCLEOTIDE SEQUENCE [LARGE SCALE GENOMIC DNA]</scope>
    <source>
        <strain evidence="1 2">NCTC8580</strain>
    </source>
</reference>
<evidence type="ECO:0000313" key="1">
    <source>
        <dbReference type="EMBL" id="SUP82936.1"/>
    </source>
</evidence>
<dbReference type="EMBL" id="UHJC01000001">
    <property type="protein sequence ID" value="SUP82936.1"/>
    <property type="molecule type" value="Genomic_DNA"/>
</dbReference>
<dbReference type="Proteomes" id="UP000255087">
    <property type="component" value="Unassembled WGS sequence"/>
</dbReference>
<gene>
    <name evidence="1" type="ORF">NCTC8580_02355</name>
</gene>
<dbReference type="RefSeq" id="WP_115115391.1">
    <property type="nucleotide sequence ID" value="NZ_UHJC01000001.1"/>
</dbReference>
<accession>A0A380Q8N3</accession>
<dbReference type="AlphaFoldDB" id="A0A380Q8N3"/>
<proteinExistence type="predicted"/>
<name>A0A380Q8N3_YERPU</name>
<evidence type="ECO:0000313" key="2">
    <source>
        <dbReference type="Proteomes" id="UP000255087"/>
    </source>
</evidence>
<sequence length="283" mass="32371">MFPRLTDFVPLSILTPIKDDAKEIPAEPNDINIAVNNADKEENNPQYVVLDNGIRQAMIDKTTNHYDKESLTHLVSTYPLVEIGVRDRLQEINSPLQFPYSVDINVEDKPENGVVIHQHIVYAYSSGGHGSTGSPVKNCTQVDKPLIDIYCQIDVPGNNNLLHNLDIKLSIKLNEEVGFSLNKIFNPYDILRNIWGNVIKLYEENKIDNHITHSDINFDDDVWVSDEDIALLDEFSKQKNNIEEPHKKLELVYPENQELEWDDNFGLDDYFKSDAEENGLSLH</sequence>
<organism evidence="1 2">
    <name type="scientific">Yersinia pseudotuberculosis</name>
    <dbReference type="NCBI Taxonomy" id="633"/>
    <lineage>
        <taxon>Bacteria</taxon>
        <taxon>Pseudomonadati</taxon>
        <taxon>Pseudomonadota</taxon>
        <taxon>Gammaproteobacteria</taxon>
        <taxon>Enterobacterales</taxon>
        <taxon>Yersiniaceae</taxon>
        <taxon>Yersinia</taxon>
    </lineage>
</organism>